<protein>
    <submittedName>
        <fullName evidence="2">Uncharacterized protein</fullName>
    </submittedName>
</protein>
<dbReference type="Proteomes" id="UP000578686">
    <property type="component" value="Unassembled WGS sequence"/>
</dbReference>
<feature type="non-terminal residue" evidence="2">
    <location>
        <position position="50"/>
    </location>
</feature>
<accession>A0A7X6HZ49</accession>
<dbReference type="AlphaFoldDB" id="A0A7X6HZ49"/>
<name>A0A7X6HZ49_9ACTN</name>
<sequence length="50" mass="5676">MPAMLGRRDRPRRVIRNPGAPPCHPQEEQGEDRWLPLEEFQPSAVGLGEV</sequence>
<gene>
    <name evidence="2" type="ORF">HCN56_11890</name>
</gene>
<keyword evidence="3" id="KW-1185">Reference proteome</keyword>
<organism evidence="2 3">
    <name type="scientific">Streptomyces lonarensis</name>
    <dbReference type="NCBI Taxonomy" id="700599"/>
    <lineage>
        <taxon>Bacteria</taxon>
        <taxon>Bacillati</taxon>
        <taxon>Actinomycetota</taxon>
        <taxon>Actinomycetes</taxon>
        <taxon>Kitasatosporales</taxon>
        <taxon>Streptomycetaceae</taxon>
        <taxon>Streptomyces</taxon>
    </lineage>
</organism>
<evidence type="ECO:0000313" key="2">
    <source>
        <dbReference type="EMBL" id="NJQ06266.1"/>
    </source>
</evidence>
<evidence type="ECO:0000256" key="1">
    <source>
        <dbReference type="SAM" id="MobiDB-lite"/>
    </source>
</evidence>
<comment type="caution">
    <text evidence="2">The sequence shown here is derived from an EMBL/GenBank/DDBJ whole genome shotgun (WGS) entry which is preliminary data.</text>
</comment>
<reference evidence="2 3" key="1">
    <citation type="submission" date="2020-03" db="EMBL/GenBank/DDBJ databases">
        <title>Draft genome of Streptomyces sp. ventii, isolated from the Axial Seamount in the Pacific Ocean, and resequencing of the two type strains Streptomyces lonarensis strain NCL 716 and Streptomyces bohaiensis strain 11A07.</title>
        <authorList>
            <person name="Loughran R.M."/>
            <person name="Pfannmuller K.M."/>
            <person name="Wasson B.J."/>
            <person name="Deadmond M.C."/>
            <person name="Paddock B.E."/>
            <person name="Koyack M.J."/>
            <person name="Gallegos D.A."/>
            <person name="Mitchell E.A."/>
            <person name="Ushijima B."/>
            <person name="Saw J.H."/>
            <person name="Mcphail K.L."/>
            <person name="Videau P."/>
        </authorList>
    </citation>
    <scope>NUCLEOTIDE SEQUENCE [LARGE SCALE GENOMIC DNA]</scope>
    <source>
        <strain evidence="2 3">NCL716</strain>
    </source>
</reference>
<proteinExistence type="predicted"/>
<evidence type="ECO:0000313" key="3">
    <source>
        <dbReference type="Proteomes" id="UP000578686"/>
    </source>
</evidence>
<feature type="compositionally biased region" description="Basic and acidic residues" evidence="1">
    <location>
        <begin position="25"/>
        <end position="36"/>
    </location>
</feature>
<feature type="region of interest" description="Disordered" evidence="1">
    <location>
        <begin position="1"/>
        <end position="50"/>
    </location>
</feature>
<dbReference type="EMBL" id="JAAVJD010000073">
    <property type="protein sequence ID" value="NJQ06266.1"/>
    <property type="molecule type" value="Genomic_DNA"/>
</dbReference>